<keyword evidence="1" id="KW-0511">Multifunctional enzyme</keyword>
<dbReference type="Pfam" id="PF00078">
    <property type="entry name" value="RVT_1"/>
    <property type="match status" value="1"/>
</dbReference>
<keyword evidence="5" id="KW-1185">Reference proteome</keyword>
<comment type="caution">
    <text evidence="4">The sequence shown here is derived from an EMBL/GenBank/DDBJ whole genome shotgun (WGS) entry which is preliminary data.</text>
</comment>
<dbReference type="InterPro" id="IPR043128">
    <property type="entry name" value="Rev_trsase/Diguanyl_cyclase"/>
</dbReference>
<dbReference type="SUPFAM" id="SSF56672">
    <property type="entry name" value="DNA/RNA polymerases"/>
    <property type="match status" value="1"/>
</dbReference>
<dbReference type="Gene3D" id="3.10.10.10">
    <property type="entry name" value="HIV Type 1 Reverse Transcriptase, subunit A, domain 1"/>
    <property type="match status" value="1"/>
</dbReference>
<evidence type="ECO:0000256" key="1">
    <source>
        <dbReference type="ARBA" id="ARBA00023268"/>
    </source>
</evidence>
<dbReference type="PANTHER" id="PTHR37984">
    <property type="entry name" value="PROTEIN CBG26694"/>
    <property type="match status" value="1"/>
</dbReference>
<dbReference type="EMBL" id="CAJHJF010003965">
    <property type="protein sequence ID" value="CAD6939447.1"/>
    <property type="molecule type" value="Genomic_DNA"/>
</dbReference>
<dbReference type="AlphaFoldDB" id="A0A9N8LW91"/>
<gene>
    <name evidence="4" type="ORF">JKILLFL_G2078</name>
</gene>
<organism evidence="4 5">
    <name type="scientific">Tilletia laevis</name>
    <dbReference type="NCBI Taxonomy" id="157183"/>
    <lineage>
        <taxon>Eukaryota</taxon>
        <taxon>Fungi</taxon>
        <taxon>Dikarya</taxon>
        <taxon>Basidiomycota</taxon>
        <taxon>Ustilaginomycotina</taxon>
        <taxon>Exobasidiomycetes</taxon>
        <taxon>Tilletiales</taxon>
        <taxon>Tilletiaceae</taxon>
        <taxon>Tilletia</taxon>
    </lineage>
</organism>
<dbReference type="InterPro" id="IPR050951">
    <property type="entry name" value="Retrovirus_Pol_polyprotein"/>
</dbReference>
<evidence type="ECO:0000313" key="4">
    <source>
        <dbReference type="EMBL" id="CAD6939447.1"/>
    </source>
</evidence>
<dbReference type="Pfam" id="PF17919">
    <property type="entry name" value="RT_RNaseH_2"/>
    <property type="match status" value="1"/>
</dbReference>
<feature type="domain" description="Reverse transcriptase/retrotransposon-derived protein RNase H-like" evidence="3">
    <location>
        <begin position="266"/>
        <end position="310"/>
    </location>
</feature>
<evidence type="ECO:0008006" key="6">
    <source>
        <dbReference type="Google" id="ProtNLM"/>
    </source>
</evidence>
<sequence>MVAPPTLTAAATALGTRPSSQQALDELSFSLPDHPEYLQQLKEKVPSKYHDLLAAFSKTNADTLPPHRDFDHRIDLEPGTKPPFGPIYSLSEPELKALREWLDENLENYISRRSSHIVRQEEGWVVAAGLMNHIFREILDIYVVVYLDDILVFSKNERDHEQHCREILRRLIHHHLYVKAEKCEFDCAATTFLGFTVSAAGIGMEDNKMRALLDWPPPTNLKELQALLGFANFYRRFIDGYSRLTLSLTRLTRKNTPFELLDTPLQAINELKAALTSAPLLQHFEPDLETIIETDASDFAISGILSQRQPSD</sequence>
<feature type="domain" description="Reverse transcriptase" evidence="2">
    <location>
        <begin position="130"/>
        <end position="197"/>
    </location>
</feature>
<evidence type="ECO:0000259" key="2">
    <source>
        <dbReference type="Pfam" id="PF00078"/>
    </source>
</evidence>
<proteinExistence type="predicted"/>
<dbReference type="InterPro" id="IPR043502">
    <property type="entry name" value="DNA/RNA_pol_sf"/>
</dbReference>
<dbReference type="Gene3D" id="3.30.70.270">
    <property type="match status" value="2"/>
</dbReference>
<name>A0A9N8LW91_9BASI</name>
<accession>A0A9N8LW91</accession>
<dbReference type="Proteomes" id="UP000836404">
    <property type="component" value="Unassembled WGS sequence"/>
</dbReference>
<evidence type="ECO:0000259" key="3">
    <source>
        <dbReference type="Pfam" id="PF17919"/>
    </source>
</evidence>
<dbReference type="CDD" id="cd01647">
    <property type="entry name" value="RT_LTR"/>
    <property type="match status" value="1"/>
</dbReference>
<protein>
    <recommendedName>
        <fullName evidence="6">Reverse transcriptase domain-containing protein</fullName>
    </recommendedName>
</protein>
<dbReference type="PANTHER" id="PTHR37984:SF5">
    <property type="entry name" value="PROTEIN NYNRIN-LIKE"/>
    <property type="match status" value="1"/>
</dbReference>
<reference evidence="4 5" key="1">
    <citation type="submission" date="2020-10" db="EMBL/GenBank/DDBJ databases">
        <authorList>
            <person name="Sedaghatjoo S."/>
        </authorList>
    </citation>
    <scope>NUCLEOTIDE SEQUENCE [LARGE SCALE GENOMIC DNA]</scope>
    <source>
        <strain evidence="4 5">LLFL</strain>
    </source>
</reference>
<evidence type="ECO:0000313" key="5">
    <source>
        <dbReference type="Proteomes" id="UP000836404"/>
    </source>
</evidence>
<dbReference type="InterPro" id="IPR041577">
    <property type="entry name" value="RT_RNaseH_2"/>
</dbReference>
<dbReference type="InterPro" id="IPR000477">
    <property type="entry name" value="RT_dom"/>
</dbReference>
<dbReference type="GO" id="GO:0003824">
    <property type="term" value="F:catalytic activity"/>
    <property type="evidence" value="ECO:0007669"/>
    <property type="project" value="UniProtKB-KW"/>
</dbReference>
<dbReference type="FunFam" id="3.30.70.270:FF:000020">
    <property type="entry name" value="Transposon Tf2-6 polyprotein-like Protein"/>
    <property type="match status" value="1"/>
</dbReference>